<keyword evidence="4" id="KW-0255">Endonuclease</keyword>
<reference evidence="6" key="1">
    <citation type="submission" date="2021-09" db="EMBL/GenBank/DDBJ databases">
        <authorList>
            <consortium name="AG Swart"/>
            <person name="Singh M."/>
            <person name="Singh A."/>
            <person name="Seah K."/>
            <person name="Emmerich C."/>
        </authorList>
    </citation>
    <scope>NUCLEOTIDE SEQUENCE</scope>
    <source>
        <strain evidence="6">ATCC30299</strain>
    </source>
</reference>
<organism evidence="6 7">
    <name type="scientific">Blepharisma stoltei</name>
    <dbReference type="NCBI Taxonomy" id="1481888"/>
    <lineage>
        <taxon>Eukaryota</taxon>
        <taxon>Sar</taxon>
        <taxon>Alveolata</taxon>
        <taxon>Ciliophora</taxon>
        <taxon>Postciliodesmatophora</taxon>
        <taxon>Heterotrichea</taxon>
        <taxon>Heterotrichida</taxon>
        <taxon>Blepharismidae</taxon>
        <taxon>Blepharisma</taxon>
    </lineage>
</organism>
<evidence type="ECO:0000313" key="6">
    <source>
        <dbReference type="EMBL" id="CAG9319571.1"/>
    </source>
</evidence>
<gene>
    <name evidence="6" type="ORF">BSTOLATCC_MIC24122</name>
</gene>
<evidence type="ECO:0000313" key="7">
    <source>
        <dbReference type="Proteomes" id="UP001162131"/>
    </source>
</evidence>
<evidence type="ECO:0008006" key="8">
    <source>
        <dbReference type="Google" id="ProtNLM"/>
    </source>
</evidence>
<sequence>MEGKKKSKYKDLIDQVDPLLLEQWSQEQFRLKAELREENCFDWNLDTLELIGGVDISADKHDQNKAVACLIVCRYPSFEIVHEQAEEVTLTQPYVPGYLAFREVEHLERLINDSPVKPQLILVDGNGILHNKGFGLASHLGVIVRIPTVGVGKHVFAVDGITAYNVKQLSRTLQAGGEHVNLVGKSGKIWGAALRSTDDCINPVIVSVGNMITLPTALEIVKQCCLYRVPEPIRLADKLSRKMVKNV</sequence>
<dbReference type="GO" id="GO:0003727">
    <property type="term" value="F:single-stranded RNA binding"/>
    <property type="evidence" value="ECO:0007669"/>
    <property type="project" value="TreeGrafter"/>
</dbReference>
<dbReference type="GO" id="GO:0016891">
    <property type="term" value="F:RNA endonuclease activity producing 5'-phosphomonoesters, hydrolytic mechanism"/>
    <property type="evidence" value="ECO:0007669"/>
    <property type="project" value="TreeGrafter"/>
</dbReference>
<name>A0AAU9J2N5_9CILI</name>
<evidence type="ECO:0000256" key="2">
    <source>
        <dbReference type="ARBA" id="ARBA00022490"/>
    </source>
</evidence>
<dbReference type="Gene3D" id="3.30.2170.10">
    <property type="entry name" value="archaeoglobus fulgidus dsm 4304 superfamily"/>
    <property type="match status" value="1"/>
</dbReference>
<dbReference type="InterPro" id="IPR007581">
    <property type="entry name" value="Endonuclease-V"/>
</dbReference>
<dbReference type="EMBL" id="CAJZBQ010000023">
    <property type="protein sequence ID" value="CAG9319571.1"/>
    <property type="molecule type" value="Genomic_DNA"/>
</dbReference>
<dbReference type="GO" id="GO:0005730">
    <property type="term" value="C:nucleolus"/>
    <property type="evidence" value="ECO:0007669"/>
    <property type="project" value="TreeGrafter"/>
</dbReference>
<keyword evidence="7" id="KW-1185">Reference proteome</keyword>
<comment type="caution">
    <text evidence="6">The sequence shown here is derived from an EMBL/GenBank/DDBJ whole genome shotgun (WGS) entry which is preliminary data.</text>
</comment>
<keyword evidence="2" id="KW-0963">Cytoplasm</keyword>
<dbReference type="Pfam" id="PF04493">
    <property type="entry name" value="Endonuclease_5"/>
    <property type="match status" value="1"/>
</dbReference>
<proteinExistence type="inferred from homology"/>
<dbReference type="HAMAP" id="MF_00801">
    <property type="entry name" value="Endonuclease_5"/>
    <property type="match status" value="1"/>
</dbReference>
<evidence type="ECO:0000256" key="3">
    <source>
        <dbReference type="ARBA" id="ARBA00022722"/>
    </source>
</evidence>
<accession>A0AAU9J2N5</accession>
<dbReference type="AlphaFoldDB" id="A0AAU9J2N5"/>
<dbReference type="CDD" id="cd06559">
    <property type="entry name" value="Endonuclease_V"/>
    <property type="match status" value="1"/>
</dbReference>
<keyword evidence="3" id="KW-0540">Nuclease</keyword>
<evidence type="ECO:0000256" key="5">
    <source>
        <dbReference type="ARBA" id="ARBA00022801"/>
    </source>
</evidence>
<dbReference type="PANTHER" id="PTHR28511">
    <property type="entry name" value="ENDONUCLEASE V"/>
    <property type="match status" value="1"/>
</dbReference>
<dbReference type="Proteomes" id="UP001162131">
    <property type="component" value="Unassembled WGS sequence"/>
</dbReference>
<dbReference type="GO" id="GO:0006281">
    <property type="term" value="P:DNA repair"/>
    <property type="evidence" value="ECO:0007669"/>
    <property type="project" value="InterPro"/>
</dbReference>
<protein>
    <recommendedName>
        <fullName evidence="8">Endonuclease V</fullName>
    </recommendedName>
</protein>
<dbReference type="PANTHER" id="PTHR28511:SF1">
    <property type="entry name" value="ENDONUCLEASE V"/>
    <property type="match status" value="1"/>
</dbReference>
<comment type="subcellular location">
    <subcellularLocation>
        <location evidence="1">Cytoplasm</location>
    </subcellularLocation>
</comment>
<keyword evidence="5" id="KW-0378">Hydrolase</keyword>
<evidence type="ECO:0000256" key="1">
    <source>
        <dbReference type="ARBA" id="ARBA00004496"/>
    </source>
</evidence>
<dbReference type="GO" id="GO:0005737">
    <property type="term" value="C:cytoplasm"/>
    <property type="evidence" value="ECO:0007669"/>
    <property type="project" value="UniProtKB-SubCell"/>
</dbReference>
<evidence type="ECO:0000256" key="4">
    <source>
        <dbReference type="ARBA" id="ARBA00022759"/>
    </source>
</evidence>